<dbReference type="Gene3D" id="1.10.10.10">
    <property type="entry name" value="Winged helix-like DNA-binding domain superfamily/Winged helix DNA-binding domain"/>
    <property type="match status" value="1"/>
</dbReference>
<dbReference type="Pfam" id="PF01047">
    <property type="entry name" value="MarR"/>
    <property type="match status" value="1"/>
</dbReference>
<organism evidence="5 6">
    <name type="scientific">Fontibacillus panacisegetis</name>
    <dbReference type="NCBI Taxonomy" id="670482"/>
    <lineage>
        <taxon>Bacteria</taxon>
        <taxon>Bacillati</taxon>
        <taxon>Bacillota</taxon>
        <taxon>Bacilli</taxon>
        <taxon>Bacillales</taxon>
        <taxon>Paenibacillaceae</taxon>
        <taxon>Fontibacillus</taxon>
    </lineage>
</organism>
<dbReference type="SMART" id="SM00347">
    <property type="entry name" value="HTH_MARR"/>
    <property type="match status" value="1"/>
</dbReference>
<name>A0A1G7M766_9BACL</name>
<sequence>MILGNEHRAHRLMSAFNLLKKTAWHKAVEGYKPSELKVLFFIRRGAGRDSRGVTVSEISSMMGVTSPTVTPLVRSLEDNGLVIRYNDQEDRRLVRVKLTEEGDALTRKSIKLYTDRFEGLYDYLGDERSDQLADLLELVFQYMEEQKKQINE</sequence>
<proteinExistence type="predicted"/>
<dbReference type="Proteomes" id="UP000198972">
    <property type="component" value="Unassembled WGS sequence"/>
</dbReference>
<keyword evidence="2 5" id="KW-0238">DNA-binding</keyword>
<evidence type="ECO:0000256" key="2">
    <source>
        <dbReference type="ARBA" id="ARBA00023125"/>
    </source>
</evidence>
<dbReference type="STRING" id="670482.SAMN04488542_1134"/>
<gene>
    <name evidence="5" type="ORF">SAMN04488542_1134</name>
</gene>
<keyword evidence="3" id="KW-0804">Transcription</keyword>
<dbReference type="InterPro" id="IPR036390">
    <property type="entry name" value="WH_DNA-bd_sf"/>
</dbReference>
<evidence type="ECO:0000313" key="5">
    <source>
        <dbReference type="EMBL" id="SDF57515.1"/>
    </source>
</evidence>
<keyword evidence="6" id="KW-1185">Reference proteome</keyword>
<dbReference type="PROSITE" id="PS50995">
    <property type="entry name" value="HTH_MARR_2"/>
    <property type="match status" value="1"/>
</dbReference>
<dbReference type="PANTHER" id="PTHR42756">
    <property type="entry name" value="TRANSCRIPTIONAL REGULATOR, MARR"/>
    <property type="match status" value="1"/>
</dbReference>
<dbReference type="GO" id="GO:0003677">
    <property type="term" value="F:DNA binding"/>
    <property type="evidence" value="ECO:0007669"/>
    <property type="project" value="UniProtKB-KW"/>
</dbReference>
<dbReference type="AlphaFoldDB" id="A0A1G7M766"/>
<evidence type="ECO:0000259" key="4">
    <source>
        <dbReference type="PROSITE" id="PS50995"/>
    </source>
</evidence>
<protein>
    <submittedName>
        <fullName evidence="5">DNA-binding transcriptional regulator, MarR family</fullName>
    </submittedName>
</protein>
<evidence type="ECO:0000256" key="3">
    <source>
        <dbReference type="ARBA" id="ARBA00023163"/>
    </source>
</evidence>
<dbReference type="CDD" id="cd00090">
    <property type="entry name" value="HTH_ARSR"/>
    <property type="match status" value="1"/>
</dbReference>
<dbReference type="RefSeq" id="WP_245742365.1">
    <property type="nucleotide sequence ID" value="NZ_FNBG01000013.1"/>
</dbReference>
<dbReference type="GO" id="GO:0003700">
    <property type="term" value="F:DNA-binding transcription factor activity"/>
    <property type="evidence" value="ECO:0007669"/>
    <property type="project" value="InterPro"/>
</dbReference>
<evidence type="ECO:0000313" key="6">
    <source>
        <dbReference type="Proteomes" id="UP000198972"/>
    </source>
</evidence>
<dbReference type="EMBL" id="FNBG01000013">
    <property type="protein sequence ID" value="SDF57515.1"/>
    <property type="molecule type" value="Genomic_DNA"/>
</dbReference>
<evidence type="ECO:0000256" key="1">
    <source>
        <dbReference type="ARBA" id="ARBA00023015"/>
    </source>
</evidence>
<dbReference type="SUPFAM" id="SSF46785">
    <property type="entry name" value="Winged helix' DNA-binding domain"/>
    <property type="match status" value="1"/>
</dbReference>
<accession>A0A1G7M766</accession>
<dbReference type="InterPro" id="IPR000835">
    <property type="entry name" value="HTH_MarR-typ"/>
</dbReference>
<dbReference type="InterPro" id="IPR036388">
    <property type="entry name" value="WH-like_DNA-bd_sf"/>
</dbReference>
<feature type="domain" description="HTH marR-type" evidence="4">
    <location>
        <begin position="1"/>
        <end position="141"/>
    </location>
</feature>
<reference evidence="5 6" key="1">
    <citation type="submission" date="2016-10" db="EMBL/GenBank/DDBJ databases">
        <authorList>
            <person name="de Groot N.N."/>
        </authorList>
    </citation>
    <scope>NUCLEOTIDE SEQUENCE [LARGE SCALE GENOMIC DNA]</scope>
    <source>
        <strain evidence="5 6">DSM 28129</strain>
    </source>
</reference>
<keyword evidence="1" id="KW-0805">Transcription regulation</keyword>
<dbReference type="PRINTS" id="PR00598">
    <property type="entry name" value="HTHMARR"/>
</dbReference>
<dbReference type="InterPro" id="IPR011991">
    <property type="entry name" value="ArsR-like_HTH"/>
</dbReference>
<dbReference type="PANTHER" id="PTHR42756:SF1">
    <property type="entry name" value="TRANSCRIPTIONAL REPRESSOR OF EMRAB OPERON"/>
    <property type="match status" value="1"/>
</dbReference>